<dbReference type="Pfam" id="PF24266">
    <property type="entry name" value="HTH_HVO_0163_N"/>
    <property type="match status" value="1"/>
</dbReference>
<accession>A0A1F6LL35</accession>
<comment type="caution">
    <text evidence="2">The sequence shown here is derived from an EMBL/GenBank/DDBJ whole genome shotgun (WGS) entry which is preliminary data.</text>
</comment>
<dbReference type="InterPro" id="IPR036388">
    <property type="entry name" value="WH-like_DNA-bd_sf"/>
</dbReference>
<dbReference type="InterPro" id="IPR011991">
    <property type="entry name" value="ArsR-like_HTH"/>
</dbReference>
<organism evidence="2 3">
    <name type="scientific">Candidatus Magasanikbacteria bacterium RIFCSPHIGHO2_01_FULL_33_34</name>
    <dbReference type="NCBI Taxonomy" id="1798671"/>
    <lineage>
        <taxon>Bacteria</taxon>
        <taxon>Candidatus Magasanikiibacteriota</taxon>
    </lineage>
</organism>
<feature type="domain" description="HVO-0163 N-terminal HTH" evidence="1">
    <location>
        <begin position="18"/>
        <end position="80"/>
    </location>
</feature>
<dbReference type="SUPFAM" id="SSF46785">
    <property type="entry name" value="Winged helix' DNA-binding domain"/>
    <property type="match status" value="2"/>
</dbReference>
<evidence type="ECO:0000313" key="3">
    <source>
        <dbReference type="Proteomes" id="UP000177067"/>
    </source>
</evidence>
<protein>
    <recommendedName>
        <fullName evidence="1">HVO-0163 N-terminal HTH domain-containing protein</fullName>
    </recommendedName>
</protein>
<evidence type="ECO:0000313" key="2">
    <source>
        <dbReference type="EMBL" id="OGH60003.1"/>
    </source>
</evidence>
<dbReference type="Pfam" id="PF13412">
    <property type="entry name" value="HTH_24"/>
    <property type="match status" value="1"/>
</dbReference>
<dbReference type="InterPro" id="IPR036390">
    <property type="entry name" value="WH_DNA-bd_sf"/>
</dbReference>
<dbReference type="PANTHER" id="PTHR36216:SF1">
    <property type="entry name" value="HTH ARSR-TYPE DOMAIN-CONTAINING PROTEIN"/>
    <property type="match status" value="1"/>
</dbReference>
<proteinExistence type="predicted"/>
<dbReference type="Proteomes" id="UP000177067">
    <property type="component" value="Unassembled WGS sequence"/>
</dbReference>
<gene>
    <name evidence="2" type="ORF">A2725_04535</name>
</gene>
<dbReference type="Gene3D" id="1.10.10.10">
    <property type="entry name" value="Winged helix-like DNA-binding domain superfamily/Winged helix DNA-binding domain"/>
    <property type="match status" value="2"/>
</dbReference>
<dbReference type="PANTHER" id="PTHR36216">
    <property type="entry name" value="TRANSCRIPTIONAL REGULATOR, TRMB"/>
    <property type="match status" value="1"/>
</dbReference>
<dbReference type="CDD" id="cd00090">
    <property type="entry name" value="HTH_ARSR"/>
    <property type="match status" value="2"/>
</dbReference>
<dbReference type="EMBL" id="MFPS01000004">
    <property type="protein sequence ID" value="OGH60003.1"/>
    <property type="molecule type" value="Genomic_DNA"/>
</dbReference>
<evidence type="ECO:0000259" key="1">
    <source>
        <dbReference type="Pfam" id="PF24266"/>
    </source>
</evidence>
<dbReference type="InterPro" id="IPR056504">
    <property type="entry name" value="HTH_HVO_0163_N"/>
</dbReference>
<name>A0A1F6LL35_9BACT</name>
<reference evidence="2 3" key="1">
    <citation type="journal article" date="2016" name="Nat. Commun.">
        <title>Thousands of microbial genomes shed light on interconnected biogeochemical processes in an aquifer system.</title>
        <authorList>
            <person name="Anantharaman K."/>
            <person name="Brown C.T."/>
            <person name="Hug L.A."/>
            <person name="Sharon I."/>
            <person name="Castelle C.J."/>
            <person name="Probst A.J."/>
            <person name="Thomas B.C."/>
            <person name="Singh A."/>
            <person name="Wilkins M.J."/>
            <person name="Karaoz U."/>
            <person name="Brodie E.L."/>
            <person name="Williams K.H."/>
            <person name="Hubbard S.S."/>
            <person name="Banfield J.F."/>
        </authorList>
    </citation>
    <scope>NUCLEOTIDE SEQUENCE [LARGE SCALE GENOMIC DNA]</scope>
</reference>
<sequence length="181" mass="21719">MHYQNPSEKNADLLKLSNRKKIYELVRENQGCHFREIERRIKFPYGTLKYHLNFLVKHGLLIESRDKNNTRYYTKELSKDDSKLISLLRQESIRKIILFMITNKNSSYKEIVSFLKLSPSTVTWHLNSLLKKEIIGKKKNSRHFTYFLLADRTKIMRLLISYKKSFLDSLVDKTIEMWDVK</sequence>
<dbReference type="AlphaFoldDB" id="A0A1F6LL35"/>